<dbReference type="Pfam" id="PF05199">
    <property type="entry name" value="GMC_oxred_C"/>
    <property type="match status" value="1"/>
</dbReference>
<feature type="signal peptide" evidence="3">
    <location>
        <begin position="1"/>
        <end position="20"/>
    </location>
</feature>
<dbReference type="Proteomes" id="UP000664521">
    <property type="component" value="Unassembled WGS sequence"/>
</dbReference>
<evidence type="ECO:0000256" key="1">
    <source>
        <dbReference type="ARBA" id="ARBA00010790"/>
    </source>
</evidence>
<proteinExistence type="inferred from homology"/>
<feature type="domain" description="Glucose-methanol-choline oxidoreductase N-terminal" evidence="4">
    <location>
        <begin position="284"/>
        <end position="298"/>
    </location>
</feature>
<dbReference type="Gene3D" id="3.50.50.60">
    <property type="entry name" value="FAD/NAD(P)-binding domain"/>
    <property type="match status" value="1"/>
</dbReference>
<accession>A0A8H3IWD1</accession>
<dbReference type="InterPro" id="IPR053208">
    <property type="entry name" value="GMC_Oxidoreductase_CD"/>
</dbReference>
<dbReference type="SUPFAM" id="SSF51905">
    <property type="entry name" value="FAD/NAD(P)-binding domain"/>
    <property type="match status" value="1"/>
</dbReference>
<comment type="caution">
    <text evidence="5">The sequence shown here is derived from an EMBL/GenBank/DDBJ whole genome shotgun (WGS) entry which is preliminary data.</text>
</comment>
<organism evidence="5 6">
    <name type="scientific">Heterodermia speciosa</name>
    <dbReference type="NCBI Taxonomy" id="116794"/>
    <lineage>
        <taxon>Eukaryota</taxon>
        <taxon>Fungi</taxon>
        <taxon>Dikarya</taxon>
        <taxon>Ascomycota</taxon>
        <taxon>Pezizomycotina</taxon>
        <taxon>Lecanoromycetes</taxon>
        <taxon>OSLEUM clade</taxon>
        <taxon>Lecanoromycetidae</taxon>
        <taxon>Caliciales</taxon>
        <taxon>Physciaceae</taxon>
        <taxon>Heterodermia</taxon>
    </lineage>
</organism>
<feature type="binding site" evidence="2">
    <location>
        <position position="247"/>
    </location>
    <ligand>
        <name>FAD</name>
        <dbReference type="ChEBI" id="CHEBI:57692"/>
    </ligand>
</feature>
<name>A0A8H3IWD1_9LECA</name>
<dbReference type="PROSITE" id="PS00624">
    <property type="entry name" value="GMC_OXRED_2"/>
    <property type="match status" value="1"/>
</dbReference>
<sequence length="557" mass="59032">MLTHSITLLLQALFVAQLFASPLPSEPRAEVLYDVIVVGSGPAGVIIASRLSENPARNVLLLEGGGPSYWVTGGTERPAWLAGTNLSRVDVPGLYSTIYSNPSTNLLCQNKIRAYGACTIGGNSAINAGLFYEPPASDFDKYFPTGWKHTDLNAAISRLYATQPSTQNPSKDGIYYEQSGYAVAKQWLGTNAGYTELNINANSRQKTKVFGHPAYDYQNGQRGGPVVSYMQTALKRPNFHLQSGTWVQRVVRTGGVATGVVVVSGGVTSTIKLSATGRVILSGGALKSPELLMKSGIGDPAVLTTLSQANQLGGLPSSSWINNTAVGAGLFDNPNTFIELSSPSLVAYNYVYDNPIPADRDLYLTKKSGPYSFAGGSVSFWDTVTHADGTVAGVQGGLGAAGYADYTNSTTVTMNIYGTSGLKSSGKVVLAGSDYLPGPSGDVYYSNPQDAQDIATFIRRLFDALPADLTPLNLNRGSTVAQIVSYITSYNNAYTRGQVNHWSSSCRIGACVDVNTTVIGTTNLHVVDASIVAPLSVNPQFGVMVAAEKAWELINKL</sequence>
<comment type="similarity">
    <text evidence="1">Belongs to the GMC oxidoreductase family.</text>
</comment>
<reference evidence="5" key="1">
    <citation type="submission" date="2021-03" db="EMBL/GenBank/DDBJ databases">
        <authorList>
            <person name="Tagirdzhanova G."/>
        </authorList>
    </citation>
    <scope>NUCLEOTIDE SEQUENCE</scope>
</reference>
<dbReference type="GO" id="GO:0050660">
    <property type="term" value="F:flavin adenine dinucleotide binding"/>
    <property type="evidence" value="ECO:0007669"/>
    <property type="project" value="InterPro"/>
</dbReference>
<dbReference type="InterPro" id="IPR000172">
    <property type="entry name" value="GMC_OxRdtase_N"/>
</dbReference>
<dbReference type="InterPro" id="IPR007867">
    <property type="entry name" value="GMC_OxRtase_C"/>
</dbReference>
<evidence type="ECO:0000259" key="4">
    <source>
        <dbReference type="PROSITE" id="PS00624"/>
    </source>
</evidence>
<evidence type="ECO:0000313" key="6">
    <source>
        <dbReference type="Proteomes" id="UP000664521"/>
    </source>
</evidence>
<dbReference type="OrthoDB" id="413885at2759"/>
<evidence type="ECO:0000256" key="2">
    <source>
        <dbReference type="PIRSR" id="PIRSR000137-2"/>
    </source>
</evidence>
<gene>
    <name evidence="5" type="ORF">HETSPECPRED_009770</name>
</gene>
<keyword evidence="6" id="KW-1185">Reference proteome</keyword>
<dbReference type="Gene3D" id="3.30.410.10">
    <property type="entry name" value="Cholesterol Oxidase, domain 2"/>
    <property type="match status" value="1"/>
</dbReference>
<dbReference type="PANTHER" id="PTHR47190:SF1">
    <property type="entry name" value="GLUCOSE-METHANOL-CHOLINE OXIDOREDUCTASE N-TERMINAL DOMAIN-CONTAINING PROTEIN"/>
    <property type="match status" value="1"/>
</dbReference>
<dbReference type="PANTHER" id="PTHR47190">
    <property type="entry name" value="DEHYDROGENASE, PUTATIVE-RELATED"/>
    <property type="match status" value="1"/>
</dbReference>
<dbReference type="AlphaFoldDB" id="A0A8H3IWD1"/>
<feature type="chain" id="PRO_5034586602" description="Glucose-methanol-choline oxidoreductase N-terminal domain-containing protein" evidence="3">
    <location>
        <begin position="21"/>
        <end position="557"/>
    </location>
</feature>
<dbReference type="InterPro" id="IPR036188">
    <property type="entry name" value="FAD/NAD-bd_sf"/>
</dbReference>
<keyword evidence="2" id="KW-0285">Flavoprotein</keyword>
<dbReference type="SUPFAM" id="SSF54373">
    <property type="entry name" value="FAD-linked reductases, C-terminal domain"/>
    <property type="match status" value="1"/>
</dbReference>
<evidence type="ECO:0000256" key="3">
    <source>
        <dbReference type="SAM" id="SignalP"/>
    </source>
</evidence>
<keyword evidence="2" id="KW-0274">FAD</keyword>
<dbReference type="EMBL" id="CAJPDS010000082">
    <property type="protein sequence ID" value="CAF9935378.1"/>
    <property type="molecule type" value="Genomic_DNA"/>
</dbReference>
<dbReference type="Pfam" id="PF00732">
    <property type="entry name" value="GMC_oxred_N"/>
    <property type="match status" value="1"/>
</dbReference>
<dbReference type="InterPro" id="IPR012132">
    <property type="entry name" value="GMC_OxRdtase"/>
</dbReference>
<protein>
    <recommendedName>
        <fullName evidence="4">Glucose-methanol-choline oxidoreductase N-terminal domain-containing protein</fullName>
    </recommendedName>
</protein>
<comment type="cofactor">
    <cofactor evidence="2">
        <name>FAD</name>
        <dbReference type="ChEBI" id="CHEBI:57692"/>
    </cofactor>
</comment>
<evidence type="ECO:0000313" key="5">
    <source>
        <dbReference type="EMBL" id="CAF9935378.1"/>
    </source>
</evidence>
<keyword evidence="3" id="KW-0732">Signal</keyword>
<dbReference type="GO" id="GO:0016614">
    <property type="term" value="F:oxidoreductase activity, acting on CH-OH group of donors"/>
    <property type="evidence" value="ECO:0007669"/>
    <property type="project" value="InterPro"/>
</dbReference>
<dbReference type="PIRSF" id="PIRSF000137">
    <property type="entry name" value="Alcohol_oxidase"/>
    <property type="match status" value="1"/>
</dbReference>
<feature type="binding site" evidence="2">
    <location>
        <begin position="539"/>
        <end position="540"/>
    </location>
    <ligand>
        <name>FAD</name>
        <dbReference type="ChEBI" id="CHEBI:57692"/>
    </ligand>
</feature>